<reference evidence="1 2" key="1">
    <citation type="journal article" date="2019" name="Sci. Rep.">
        <title>Orb-weaving spider Araneus ventricosus genome elucidates the spidroin gene catalogue.</title>
        <authorList>
            <person name="Kono N."/>
            <person name="Nakamura H."/>
            <person name="Ohtoshi R."/>
            <person name="Moran D.A.P."/>
            <person name="Shinohara A."/>
            <person name="Yoshida Y."/>
            <person name="Fujiwara M."/>
            <person name="Mori M."/>
            <person name="Tomita M."/>
            <person name="Arakawa K."/>
        </authorList>
    </citation>
    <scope>NUCLEOTIDE SEQUENCE [LARGE SCALE GENOMIC DNA]</scope>
</reference>
<organism evidence="1 2">
    <name type="scientific">Araneus ventricosus</name>
    <name type="common">Orbweaver spider</name>
    <name type="synonym">Epeira ventricosa</name>
    <dbReference type="NCBI Taxonomy" id="182803"/>
    <lineage>
        <taxon>Eukaryota</taxon>
        <taxon>Metazoa</taxon>
        <taxon>Ecdysozoa</taxon>
        <taxon>Arthropoda</taxon>
        <taxon>Chelicerata</taxon>
        <taxon>Arachnida</taxon>
        <taxon>Araneae</taxon>
        <taxon>Araneomorphae</taxon>
        <taxon>Entelegynae</taxon>
        <taxon>Araneoidea</taxon>
        <taxon>Araneidae</taxon>
        <taxon>Araneus</taxon>
    </lineage>
</organism>
<sequence length="96" mass="11028">MIIIKIPAPFQLSRGNAITSSKQRGAFFGPFLQNKELNSSEGKRVQKKSIRRMRRSFHALIKSERMKLLSIVSQLLCSGDNLQKNVMERLFKAKYS</sequence>
<proteinExistence type="predicted"/>
<keyword evidence="2" id="KW-1185">Reference proteome</keyword>
<accession>A0A4Y2NCT1</accession>
<evidence type="ECO:0000313" key="1">
    <source>
        <dbReference type="EMBL" id="GBN35967.1"/>
    </source>
</evidence>
<evidence type="ECO:0000313" key="2">
    <source>
        <dbReference type="Proteomes" id="UP000499080"/>
    </source>
</evidence>
<comment type="caution">
    <text evidence="1">The sequence shown here is derived from an EMBL/GenBank/DDBJ whole genome shotgun (WGS) entry which is preliminary data.</text>
</comment>
<name>A0A4Y2NCT1_ARAVE</name>
<dbReference type="Proteomes" id="UP000499080">
    <property type="component" value="Unassembled WGS sequence"/>
</dbReference>
<gene>
    <name evidence="1" type="ORF">AVEN_248113_1</name>
</gene>
<dbReference type="EMBL" id="BGPR01008771">
    <property type="protein sequence ID" value="GBN35967.1"/>
    <property type="molecule type" value="Genomic_DNA"/>
</dbReference>
<protein>
    <submittedName>
        <fullName evidence="1">Uncharacterized protein</fullName>
    </submittedName>
</protein>
<dbReference type="AlphaFoldDB" id="A0A4Y2NCT1"/>